<keyword evidence="1" id="KW-0812">Transmembrane</keyword>
<name>N9XUZ6_9CLOT</name>
<organism evidence="2 3">
    <name type="scientific">Clostridium thermobutyricum</name>
    <dbReference type="NCBI Taxonomy" id="29372"/>
    <lineage>
        <taxon>Bacteria</taxon>
        <taxon>Bacillati</taxon>
        <taxon>Bacillota</taxon>
        <taxon>Clostridia</taxon>
        <taxon>Eubacteriales</taxon>
        <taxon>Clostridiaceae</taxon>
        <taxon>Clostridium</taxon>
    </lineage>
</organism>
<evidence type="ECO:0000256" key="1">
    <source>
        <dbReference type="SAM" id="Phobius"/>
    </source>
</evidence>
<dbReference type="Proteomes" id="UP000013097">
    <property type="component" value="Unassembled WGS sequence"/>
</dbReference>
<keyword evidence="3" id="KW-1185">Reference proteome</keyword>
<dbReference type="EMBL" id="AGYT01000019">
    <property type="protein sequence ID" value="ENY99728.1"/>
    <property type="molecule type" value="Genomic_DNA"/>
</dbReference>
<accession>N9XUZ6</accession>
<keyword evidence="1" id="KW-0472">Membrane</keyword>
<comment type="caution">
    <text evidence="2">The sequence shown here is derived from an EMBL/GenBank/DDBJ whole genome shotgun (WGS) entry which is preliminary data.</text>
</comment>
<keyword evidence="1" id="KW-1133">Transmembrane helix</keyword>
<dbReference type="HOGENOM" id="CLU_3364233_0_0_9"/>
<reference evidence="2 3" key="1">
    <citation type="submission" date="2013-01" db="EMBL/GenBank/DDBJ databases">
        <title>The Genome Sequence of Clostridium colicanis 209318.</title>
        <authorList>
            <consortium name="The Broad Institute Genome Sequencing Platform"/>
            <person name="Earl A."/>
            <person name="Ward D."/>
            <person name="Feldgarden M."/>
            <person name="Gevers D."/>
            <person name="Courvalin P."/>
            <person name="Lambert T."/>
            <person name="Walker B."/>
            <person name="Young S.K."/>
            <person name="Zeng Q."/>
            <person name="Gargeya S."/>
            <person name="Fitzgerald M."/>
            <person name="Haas B."/>
            <person name="Abouelleil A."/>
            <person name="Alvarado L."/>
            <person name="Arachchi H.M."/>
            <person name="Berlin A.M."/>
            <person name="Chapman S.B."/>
            <person name="Dewar J."/>
            <person name="Goldberg J."/>
            <person name="Griggs A."/>
            <person name="Gujja S."/>
            <person name="Hansen M."/>
            <person name="Howarth C."/>
            <person name="Imamovic A."/>
            <person name="Larimer J."/>
            <person name="McCowan C."/>
            <person name="Murphy C."/>
            <person name="Neiman D."/>
            <person name="Pearson M."/>
            <person name="Priest M."/>
            <person name="Roberts A."/>
            <person name="Saif S."/>
            <person name="Shea T."/>
            <person name="Sisk P."/>
            <person name="Sykes S."/>
            <person name="Wortman J."/>
            <person name="Nusbaum C."/>
            <person name="Birren B."/>
        </authorList>
    </citation>
    <scope>NUCLEOTIDE SEQUENCE [LARGE SCALE GENOMIC DNA]</scope>
    <source>
        <strain evidence="2 3">209318</strain>
    </source>
</reference>
<evidence type="ECO:0000313" key="3">
    <source>
        <dbReference type="Proteomes" id="UP000013097"/>
    </source>
</evidence>
<feature type="transmembrane region" description="Helical" evidence="1">
    <location>
        <begin position="6"/>
        <end position="25"/>
    </location>
</feature>
<proteinExistence type="predicted"/>
<protein>
    <submittedName>
        <fullName evidence="2">Uncharacterized protein</fullName>
    </submittedName>
</protein>
<sequence length="35" mass="3843">MIIMIGIFGLIIGVVIGLVGIEFAGRFIKLILKRK</sequence>
<dbReference type="AlphaFoldDB" id="N9XUZ6"/>
<gene>
    <name evidence="2" type="ORF">HMPREF1092_02864</name>
</gene>
<evidence type="ECO:0000313" key="2">
    <source>
        <dbReference type="EMBL" id="ENY99728.1"/>
    </source>
</evidence>